<evidence type="ECO:0000256" key="16">
    <source>
        <dbReference type="RuleBase" id="RU369120"/>
    </source>
</evidence>
<feature type="transmembrane region" description="Helical" evidence="16">
    <location>
        <begin position="269"/>
        <end position="288"/>
    </location>
</feature>
<evidence type="ECO:0000256" key="12">
    <source>
        <dbReference type="ARBA" id="ARBA00023166"/>
    </source>
</evidence>
<evidence type="ECO:0000256" key="7">
    <source>
        <dbReference type="ARBA" id="ARBA00022989"/>
    </source>
</evidence>
<keyword evidence="10 16" id="KW-0443">Lipid metabolism</keyword>
<keyword evidence="12 16" id="KW-1207">Sterol metabolism</keyword>
<feature type="transmembrane region" description="Helical" evidence="16">
    <location>
        <begin position="139"/>
        <end position="160"/>
    </location>
</feature>
<dbReference type="FunFam" id="1.20.120.1630:FF:000009">
    <property type="entry name" value="C-14 sterol reductase"/>
    <property type="match status" value="1"/>
</dbReference>
<evidence type="ECO:0000256" key="3">
    <source>
        <dbReference type="ARBA" id="ARBA00022516"/>
    </source>
</evidence>
<dbReference type="PANTHER" id="PTHR21257:SF52">
    <property type="entry name" value="DELTA(14)-STEROL REDUCTASE TM7SF2"/>
    <property type="match status" value="1"/>
</dbReference>
<evidence type="ECO:0000256" key="15">
    <source>
        <dbReference type="ARBA" id="ARBA00060638"/>
    </source>
</evidence>
<dbReference type="GO" id="GO:0005789">
    <property type="term" value="C:endoplasmic reticulum membrane"/>
    <property type="evidence" value="ECO:0007669"/>
    <property type="project" value="TreeGrafter"/>
</dbReference>
<comment type="pathway">
    <text evidence="15">Steroid biosynthesis; zymosterol biosynthesis; zymosterol from lanosterol: step 2/6.</text>
</comment>
<reference evidence="17 18" key="1">
    <citation type="journal article" date="2011" name="Proc. Natl. Acad. Sci. U.S.A.">
        <title>Comparative genomics of xylose-fermenting fungi for enhanced biofuel production.</title>
        <authorList>
            <person name="Wohlbach D.J."/>
            <person name="Kuo A."/>
            <person name="Sato T.K."/>
            <person name="Potts K.M."/>
            <person name="Salamov A.A."/>
            <person name="LaButti K.M."/>
            <person name="Sun H."/>
            <person name="Clum A."/>
            <person name="Pangilinan J.L."/>
            <person name="Lindquist E.A."/>
            <person name="Lucas S."/>
            <person name="Lapidus A."/>
            <person name="Jin M."/>
            <person name="Gunawan C."/>
            <person name="Balan V."/>
            <person name="Dale B.E."/>
            <person name="Jeffries T.W."/>
            <person name="Zinkel R."/>
            <person name="Barry K.W."/>
            <person name="Grigoriev I.V."/>
            <person name="Gasch A.P."/>
        </authorList>
    </citation>
    <scope>NUCLEOTIDE SEQUENCE [LARGE SCALE GENOMIC DNA]</scope>
    <source>
        <strain evidence="17">ATCC 10573</strain>
        <strain evidence="18">ATCC 10573 / BCRC 21748 / CBS 615 / JCM 9827 / NBRC 10315 / NRRL Y-1498 / VKM Y-70</strain>
    </source>
</reference>
<sequence length="429" mass="48610">MLNPQTTDIQFNGSVGAVAISLGLPALLTVFGIVLNSQSPFKSGIPFPFDWSFDRIANAAFDKNTWIAYTTYFFGFVVLDQLVPGKYIKGVVLRDKTQLTYKINGLNFILVIVTVLLARLYALGSLPELEFIYEHQLELTLTCCLFSFALAVFVYIYSFFPLKTPNGLGTNDRILAEPGNSGRVVYDWFIGRELNPRIGSWDIKLFCELKPGLVLWLLINVSCLYSQYLQHGTISDSMLLINFLQGFYIFDGILNEEGLLTMMDVVTDGFGNMLAFGDLALVPWAYSLQARYLSLNYIDLGWPYCAATVAIAALGYYVFHSANQQKSDFKQGKLAHLKSMKTVTGSNLLVDGWWKLSQHINYLGDWLIGLSWCLATGFNTPLTYFYAVYFASLLVHRQVRDDEKCASKYKQSWDEYKARVPYKIIPYLY</sequence>
<evidence type="ECO:0000256" key="2">
    <source>
        <dbReference type="ARBA" id="ARBA00005402"/>
    </source>
</evidence>
<dbReference type="KEGG" id="cten:90981761"/>
<feature type="transmembrane region" description="Helical" evidence="16">
    <location>
        <begin position="66"/>
        <end position="83"/>
    </location>
</feature>
<dbReference type="GO" id="GO:0050613">
    <property type="term" value="F:Delta14-sterol reductase activity"/>
    <property type="evidence" value="ECO:0007669"/>
    <property type="project" value="UniProtKB-EC"/>
</dbReference>
<dbReference type="Gene3D" id="1.20.120.1630">
    <property type="match status" value="1"/>
</dbReference>
<evidence type="ECO:0000313" key="17">
    <source>
        <dbReference type="EMBL" id="EGV60758.1"/>
    </source>
</evidence>
<feature type="transmembrane region" description="Helical" evidence="16">
    <location>
        <begin position="104"/>
        <end position="124"/>
    </location>
</feature>
<dbReference type="OrthoDB" id="10262235at2759"/>
<evidence type="ECO:0000256" key="11">
    <source>
        <dbReference type="ARBA" id="ARBA00023136"/>
    </source>
</evidence>
<dbReference type="EMBL" id="GL996528">
    <property type="protein sequence ID" value="EGV60759.1"/>
    <property type="molecule type" value="Genomic_DNA"/>
</dbReference>
<keyword evidence="3 16" id="KW-0444">Lipid biosynthesis</keyword>
<dbReference type="PROSITE" id="PS01017">
    <property type="entry name" value="STEROL_REDUCT_1"/>
    <property type="match status" value="1"/>
</dbReference>
<organism evidence="18">
    <name type="scientific">Candida tenuis (strain ATCC 10573 / BCRC 21748 / CBS 615 / JCM 9827 / NBRC 10315 / NRRL Y-1498 / VKM Y-70)</name>
    <name type="common">Yeast</name>
    <name type="synonym">Yamadazyma tenuis</name>
    <dbReference type="NCBI Taxonomy" id="590646"/>
    <lineage>
        <taxon>Eukaryota</taxon>
        <taxon>Fungi</taxon>
        <taxon>Dikarya</taxon>
        <taxon>Ascomycota</taxon>
        <taxon>Saccharomycotina</taxon>
        <taxon>Pichiomycetes</taxon>
        <taxon>Debaryomycetaceae</taxon>
        <taxon>Yamadazyma</taxon>
    </lineage>
</organism>
<evidence type="ECO:0000256" key="6">
    <source>
        <dbReference type="ARBA" id="ARBA00022955"/>
    </source>
</evidence>
<evidence type="ECO:0000256" key="5">
    <source>
        <dbReference type="ARBA" id="ARBA00022857"/>
    </source>
</evidence>
<dbReference type="eggNOG" id="KOG1435">
    <property type="taxonomic scope" value="Eukaryota"/>
</dbReference>
<evidence type="ECO:0000256" key="13">
    <source>
        <dbReference type="ARBA" id="ARBA00023221"/>
    </source>
</evidence>
<feature type="transmembrane region" description="Helical" evidence="16">
    <location>
        <begin position="213"/>
        <end position="230"/>
    </location>
</feature>
<dbReference type="InterPro" id="IPR018083">
    <property type="entry name" value="Sterol_reductase_CS"/>
</dbReference>
<keyword evidence="8 16" id="KW-0560">Oxidoreductase</keyword>
<protein>
    <recommendedName>
        <fullName evidence="16">Delta(14)-sterol reductase</fullName>
    </recommendedName>
    <alternativeName>
        <fullName evidence="16">C-14 sterol reductase</fullName>
    </alternativeName>
    <alternativeName>
        <fullName evidence="16">Sterol C14-reductase</fullName>
    </alternativeName>
</protein>
<proteinExistence type="inferred from homology"/>
<name>G3BC19_CANTC</name>
<keyword evidence="4 16" id="KW-0812">Transmembrane</keyword>
<dbReference type="Proteomes" id="UP000000707">
    <property type="component" value="Unassembled WGS sequence"/>
</dbReference>
<evidence type="ECO:0000256" key="4">
    <source>
        <dbReference type="ARBA" id="ARBA00022692"/>
    </source>
</evidence>
<dbReference type="PANTHER" id="PTHR21257">
    <property type="entry name" value="DELTA(14)-STEROL REDUCTASE"/>
    <property type="match status" value="1"/>
</dbReference>
<keyword evidence="5" id="KW-0521">NADP</keyword>
<evidence type="ECO:0000256" key="14">
    <source>
        <dbReference type="ARBA" id="ARBA00052254"/>
    </source>
</evidence>
<gene>
    <name evidence="17" type="ORF">CANTEDRAFT_137235</name>
</gene>
<comment type="catalytic activity">
    <reaction evidence="14">
        <text>4,4-dimethyl-5alpha-cholesta-8,24-dien-3beta-ol + NADP(+) = 4,4-dimethyl-5alpha-cholesta-8,14,24-trien-3beta-ol + NADPH + H(+)</text>
        <dbReference type="Rhea" id="RHEA:18561"/>
        <dbReference type="ChEBI" id="CHEBI:15378"/>
        <dbReference type="ChEBI" id="CHEBI:17813"/>
        <dbReference type="ChEBI" id="CHEBI:18364"/>
        <dbReference type="ChEBI" id="CHEBI:57783"/>
        <dbReference type="ChEBI" id="CHEBI:58349"/>
        <dbReference type="EC" id="1.3.1.70"/>
    </reaction>
    <physiologicalReaction direction="right-to-left" evidence="14">
        <dbReference type="Rhea" id="RHEA:18563"/>
    </physiologicalReaction>
</comment>
<evidence type="ECO:0000256" key="9">
    <source>
        <dbReference type="ARBA" id="ARBA00023011"/>
    </source>
</evidence>
<accession>G3BC19</accession>
<feature type="transmembrane region" description="Helical" evidence="16">
    <location>
        <begin position="12"/>
        <end position="35"/>
    </location>
</feature>
<dbReference type="EMBL" id="GL996528">
    <property type="protein sequence ID" value="EGV60758.1"/>
    <property type="molecule type" value="Genomic_DNA"/>
</dbReference>
<keyword evidence="9 16" id="KW-0756">Sterol biosynthesis</keyword>
<dbReference type="STRING" id="590646.G3BC19"/>
<dbReference type="InterPro" id="IPR001171">
    <property type="entry name" value="ERG24_DHCR-like"/>
</dbReference>
<dbReference type="AlphaFoldDB" id="G3BC19"/>
<evidence type="ECO:0000256" key="8">
    <source>
        <dbReference type="ARBA" id="ARBA00023002"/>
    </source>
</evidence>
<feature type="transmembrane region" description="Helical" evidence="16">
    <location>
        <begin position="300"/>
        <end position="319"/>
    </location>
</feature>
<keyword evidence="6 16" id="KW-0752">Steroid biosynthesis</keyword>
<dbReference type="Pfam" id="PF01222">
    <property type="entry name" value="ERG4_ERG24"/>
    <property type="match status" value="1"/>
</dbReference>
<comment type="subcellular location">
    <subcellularLocation>
        <location evidence="1">Membrane</location>
        <topology evidence="1">Multi-pass membrane protein</topology>
    </subcellularLocation>
</comment>
<dbReference type="PROSITE" id="PS01018">
    <property type="entry name" value="STEROL_REDUCT_2"/>
    <property type="match status" value="1"/>
</dbReference>
<evidence type="ECO:0000256" key="10">
    <source>
        <dbReference type="ARBA" id="ARBA00023098"/>
    </source>
</evidence>
<comment type="similarity">
    <text evidence="2 16">Belongs to the ERG4/ERG24 family.</text>
</comment>
<evidence type="ECO:0000256" key="1">
    <source>
        <dbReference type="ARBA" id="ARBA00004141"/>
    </source>
</evidence>
<dbReference type="HOGENOM" id="CLU_015631_0_3_1"/>
<keyword evidence="18" id="KW-1185">Reference proteome</keyword>
<keyword evidence="11 16" id="KW-0472">Membrane</keyword>
<keyword evidence="13 16" id="KW-0753">Steroid metabolism</keyword>
<dbReference type="GO" id="GO:0006696">
    <property type="term" value="P:ergosterol biosynthetic process"/>
    <property type="evidence" value="ECO:0007669"/>
    <property type="project" value="TreeGrafter"/>
</dbReference>
<feature type="transmembrane region" description="Helical" evidence="16">
    <location>
        <begin position="366"/>
        <end position="390"/>
    </location>
</feature>
<keyword evidence="7 16" id="KW-1133">Transmembrane helix</keyword>
<evidence type="ECO:0000313" key="18">
    <source>
        <dbReference type="Proteomes" id="UP000000707"/>
    </source>
</evidence>